<feature type="domain" description="Peptidase S8/S53" evidence="7">
    <location>
        <begin position="160"/>
        <end position="454"/>
    </location>
</feature>
<dbReference type="STRING" id="1124188.SAMN05444377_10921"/>
<keyword evidence="4 5" id="KW-0720">Serine protease</keyword>
<keyword evidence="9" id="KW-1185">Reference proteome</keyword>
<protein>
    <submittedName>
        <fullName evidence="8">Serine protease, subtilisin family</fullName>
    </submittedName>
</protein>
<dbReference type="InterPro" id="IPR050131">
    <property type="entry name" value="Peptidase_S8_subtilisin-like"/>
</dbReference>
<evidence type="ECO:0000256" key="2">
    <source>
        <dbReference type="ARBA" id="ARBA00022670"/>
    </source>
</evidence>
<dbReference type="AlphaFoldDB" id="A0A1M5BP59"/>
<dbReference type="EMBL" id="FQVQ01000009">
    <property type="protein sequence ID" value="SHF44175.1"/>
    <property type="molecule type" value="Genomic_DNA"/>
</dbReference>
<sequence>MKIRLLNLILLSLLMTNFHFYGQEEAQKIFQNKNYIKVDNHWRVLNTSDLQYYQVIDNQITIKFTDETSDAAIQNFIVAQNLTFIRKAATGWYDFQVNQNLDIFQRSANIVSENIVSHLEIPTYGKYDQTSNDTQQSNQWALDRIQAKEAWDIETGKPSLVVALIDSGTDWTHEDLGLGTDGYQNIYFNPGEDAWSDPNNPQTGNGIDDDNNGLIDDWKGWNFPLNNNDSRPISNPHGTRIAGIVSAKTNNNKGIAGIAGGWNNLGCKLLTINIGDTNPSFISLDDAILYACEKGAKIIQLTVSGASSTAINDAIEYAYDNYEAIIVCSSGNYGVDTVTYPANHPKVLGVGASNQNDQKWLGSCYGENLFIVAPGVGTISTSVNNSYSFPNQGTGTSFSSPMVSATIALMLSINPCLSQLEIKDILASTAEKVGSYDYQYNADFPGKSLEFGYGRLNTYQAVLEAQLRYKGLDLVIKDSPSETGEEPNTTTQYFWASEDIWIRNYQDGGLDHQNPEYSATTPNYIYVRVKNNGCEATTGTERLNTYWAKASTGLNWPEMWNGATFNGNTSILLGNTIGNVIIPVLQPGEEVIMHMPFTVPNPAIYNGIFSEPWHFCLLARIVSAIDEMTFPETPDLVQNVINNNNIAWKNITIVDLETDNPTKQTIGGVIAVGNTFDTPKSFYLELVKEDLETGKPIYEEAEVTLKMDEVLYQAWVRGGKKAERLENTVEDKIKVIKGNHVFLQDVEFNPKEIGALYLKFNFLTEEITNKSKYVYHVIQRETGTNKIIGGETYVVKKKSRPLFIANPGADKEVDKNDVITIYAEQINEAAIYNWYDIENNLVYQGKDLTVDADVAKKYRLEVIALADGYKDYGEIEVKIKPSYLNMITPNPASETIEVSYQLNEVSSAYLMIIGYYGNASTSNNYILDLNTTCKNIDVRYFQNGFYTVALVCDGQILDAKTFVKH</sequence>
<dbReference type="Pfam" id="PF00082">
    <property type="entry name" value="Peptidase_S8"/>
    <property type="match status" value="1"/>
</dbReference>
<dbReference type="InterPro" id="IPR023828">
    <property type="entry name" value="Peptidase_S8_Ser-AS"/>
</dbReference>
<dbReference type="PRINTS" id="PR00723">
    <property type="entry name" value="SUBTILISIN"/>
</dbReference>
<evidence type="ECO:0000313" key="9">
    <source>
        <dbReference type="Proteomes" id="UP000184147"/>
    </source>
</evidence>
<evidence type="ECO:0000256" key="1">
    <source>
        <dbReference type="ARBA" id="ARBA00011073"/>
    </source>
</evidence>
<feature type="chain" id="PRO_5013087191" evidence="6">
    <location>
        <begin position="21"/>
        <end position="965"/>
    </location>
</feature>
<feature type="active site" description="Charge relay system" evidence="5">
    <location>
        <position position="397"/>
    </location>
</feature>
<keyword evidence="3 5" id="KW-0378">Hydrolase</keyword>
<comment type="similarity">
    <text evidence="1 5">Belongs to the peptidase S8 family.</text>
</comment>
<keyword evidence="6" id="KW-0732">Signal</keyword>
<dbReference type="Gene3D" id="3.40.50.200">
    <property type="entry name" value="Peptidase S8/S53 domain"/>
    <property type="match status" value="1"/>
</dbReference>
<evidence type="ECO:0000256" key="4">
    <source>
        <dbReference type="ARBA" id="ARBA00022825"/>
    </source>
</evidence>
<dbReference type="Proteomes" id="UP000184147">
    <property type="component" value="Unassembled WGS sequence"/>
</dbReference>
<dbReference type="PROSITE" id="PS00137">
    <property type="entry name" value="SUBTILASE_HIS"/>
    <property type="match status" value="1"/>
</dbReference>
<proteinExistence type="inferred from homology"/>
<accession>A0A1M5BP59</accession>
<dbReference type="GO" id="GO:0004252">
    <property type="term" value="F:serine-type endopeptidase activity"/>
    <property type="evidence" value="ECO:0007669"/>
    <property type="project" value="UniProtKB-UniRule"/>
</dbReference>
<dbReference type="PROSITE" id="PS00138">
    <property type="entry name" value="SUBTILASE_SER"/>
    <property type="match status" value="1"/>
</dbReference>
<dbReference type="InterPro" id="IPR015500">
    <property type="entry name" value="Peptidase_S8_subtilisin-rel"/>
</dbReference>
<reference evidence="8 9" key="1">
    <citation type="submission" date="2016-11" db="EMBL/GenBank/DDBJ databases">
        <authorList>
            <person name="Jaros S."/>
            <person name="Januszkiewicz K."/>
            <person name="Wedrychowicz H."/>
        </authorList>
    </citation>
    <scope>NUCLEOTIDE SEQUENCE [LARGE SCALE GENOMIC DNA]</scope>
    <source>
        <strain evidence="8 9">DSM 25660</strain>
    </source>
</reference>
<evidence type="ECO:0000313" key="8">
    <source>
        <dbReference type="EMBL" id="SHF44175.1"/>
    </source>
</evidence>
<gene>
    <name evidence="8" type="ORF">SAMN05444377_10921</name>
</gene>
<feature type="active site" description="Charge relay system" evidence="5">
    <location>
        <position position="237"/>
    </location>
</feature>
<feature type="active site" description="Charge relay system" evidence="5">
    <location>
        <position position="166"/>
    </location>
</feature>
<evidence type="ECO:0000256" key="5">
    <source>
        <dbReference type="PROSITE-ProRule" id="PRU01240"/>
    </source>
</evidence>
<dbReference type="GO" id="GO:0006508">
    <property type="term" value="P:proteolysis"/>
    <property type="evidence" value="ECO:0007669"/>
    <property type="project" value="UniProtKB-KW"/>
</dbReference>
<evidence type="ECO:0000256" key="3">
    <source>
        <dbReference type="ARBA" id="ARBA00022801"/>
    </source>
</evidence>
<dbReference type="SUPFAM" id="SSF52743">
    <property type="entry name" value="Subtilisin-like"/>
    <property type="match status" value="1"/>
</dbReference>
<dbReference type="PANTHER" id="PTHR43806:SF11">
    <property type="entry name" value="CEREVISIN-RELATED"/>
    <property type="match status" value="1"/>
</dbReference>
<keyword evidence="2 5" id="KW-0645">Protease</keyword>
<evidence type="ECO:0000256" key="6">
    <source>
        <dbReference type="SAM" id="SignalP"/>
    </source>
</evidence>
<dbReference type="PROSITE" id="PS51892">
    <property type="entry name" value="SUBTILASE"/>
    <property type="match status" value="1"/>
</dbReference>
<dbReference type="InterPro" id="IPR036852">
    <property type="entry name" value="Peptidase_S8/S53_dom_sf"/>
</dbReference>
<evidence type="ECO:0000259" key="7">
    <source>
        <dbReference type="Pfam" id="PF00082"/>
    </source>
</evidence>
<dbReference type="InterPro" id="IPR000209">
    <property type="entry name" value="Peptidase_S8/S53_dom"/>
</dbReference>
<dbReference type="OrthoDB" id="1055762at2"/>
<dbReference type="InterPro" id="IPR022398">
    <property type="entry name" value="Peptidase_S8_His-AS"/>
</dbReference>
<dbReference type="RefSeq" id="WP_083544826.1">
    <property type="nucleotide sequence ID" value="NZ_FQVQ01000009.1"/>
</dbReference>
<organism evidence="8 9">
    <name type="scientific">Flavobacterium fontis</name>
    <dbReference type="NCBI Taxonomy" id="1124188"/>
    <lineage>
        <taxon>Bacteria</taxon>
        <taxon>Pseudomonadati</taxon>
        <taxon>Bacteroidota</taxon>
        <taxon>Flavobacteriia</taxon>
        <taxon>Flavobacteriales</taxon>
        <taxon>Flavobacteriaceae</taxon>
        <taxon>Flavobacterium</taxon>
    </lineage>
</organism>
<name>A0A1M5BP59_9FLAO</name>
<dbReference type="PANTHER" id="PTHR43806">
    <property type="entry name" value="PEPTIDASE S8"/>
    <property type="match status" value="1"/>
</dbReference>
<feature type="signal peptide" evidence="6">
    <location>
        <begin position="1"/>
        <end position="20"/>
    </location>
</feature>